<feature type="transmembrane region" description="Helical" evidence="7">
    <location>
        <begin position="692"/>
        <end position="710"/>
    </location>
</feature>
<sequence>MSSPSKPVNITSPTFSARELDIAGSFASGTPLSGTPDIRALRAQYVASSTPPMGNIPPRPSGSGTPSRSNISLPGDGISSSPGGRFLGPSGLGGISARRPSTPASMITAEFSSPLSPPNLDDLPDEEKARVLRRHLVSKQEREARPESSKAVSRNSSFKSGHTVQARREDSEPFPVPLNAPGADVTHDIYKWHTDQRRQAMRARAVSYSMPAAPTNPAFEHIHEPGGFRRNYVLLRANEQGTEEPRMLNNFIDFLFLFGHFAGEDLEEDDDDDYKEDDEEEALSRPDPSSSTLPTGLSGESSERAPLLGSVGRGRSHSRRRRMSTAGQQGDASTTQAVLMLLKAFVGTGVLFMGKAFYNGGILFSSGLLAFICAISLYSFLLLVKAKFVVSGSFGDIGGALYGPWMRYSILTSIAVSQIGFVAAYTIFVAQNLQAFVSAVTECVHILSLKWFILMQIAVLVPLALVRNLAKLSVTALIADVFILAGLIYVFGSEASVLATKGPAEVMLFNSKNFPLFVGTAVFAFEGVGLVIPITDSMREPHKFPKVLSGVMLVLLIIFGGSGVMSYLAYGSDIQTVVLVNLDTRSKLTQTVQFLYSMAILLSTPLQLFPAVRIMENGLFKRSGKGDTRVKWLKNLFRCATVLLCGAISWAGAADLDKFVSFIGSFACIPLCYIYPAMLHYRACAKTRKEKLADIALMIFGIIAATYTTIQTVRLMIEPEIGGGPALGHCDAAPKPSNP</sequence>
<comment type="subcellular location">
    <subcellularLocation>
        <location evidence="1">Membrane</location>
        <topology evidence="1">Multi-pass membrane protein</topology>
    </subcellularLocation>
</comment>
<gene>
    <name evidence="9" type="ORF">FIBSPDRAFT_785392</name>
</gene>
<feature type="transmembrane region" description="Helical" evidence="7">
    <location>
        <begin position="448"/>
        <end position="465"/>
    </location>
</feature>
<feature type="transmembrane region" description="Helical" evidence="7">
    <location>
        <begin position="636"/>
        <end position="653"/>
    </location>
</feature>
<evidence type="ECO:0000256" key="4">
    <source>
        <dbReference type="ARBA" id="ARBA00022989"/>
    </source>
</evidence>
<feature type="transmembrane region" description="Helical" evidence="7">
    <location>
        <begin position="405"/>
        <end position="428"/>
    </location>
</feature>
<dbReference type="STRING" id="436010.A0A166M8S4"/>
<keyword evidence="10" id="KW-1185">Reference proteome</keyword>
<dbReference type="PANTHER" id="PTHR22950:SF666">
    <property type="entry name" value="VACUOLAR AMINO ACID TRANSPORTER 4"/>
    <property type="match status" value="1"/>
</dbReference>
<feature type="transmembrane region" description="Helical" evidence="7">
    <location>
        <begin position="547"/>
        <end position="570"/>
    </location>
</feature>
<evidence type="ECO:0000256" key="3">
    <source>
        <dbReference type="ARBA" id="ARBA00022692"/>
    </source>
</evidence>
<keyword evidence="5 7" id="KW-0472">Membrane</keyword>
<feature type="transmembrane region" description="Helical" evidence="7">
    <location>
        <begin position="659"/>
        <end position="680"/>
    </location>
</feature>
<dbReference type="OrthoDB" id="1684102at2759"/>
<dbReference type="GO" id="GO:0015179">
    <property type="term" value="F:L-amino acid transmembrane transporter activity"/>
    <property type="evidence" value="ECO:0007669"/>
    <property type="project" value="TreeGrafter"/>
</dbReference>
<evidence type="ECO:0000313" key="9">
    <source>
        <dbReference type="EMBL" id="KZP23753.1"/>
    </source>
</evidence>
<evidence type="ECO:0000256" key="5">
    <source>
        <dbReference type="ARBA" id="ARBA00023136"/>
    </source>
</evidence>
<dbReference type="GO" id="GO:0005774">
    <property type="term" value="C:vacuolar membrane"/>
    <property type="evidence" value="ECO:0007669"/>
    <property type="project" value="TreeGrafter"/>
</dbReference>
<keyword evidence="3 7" id="KW-0812">Transmembrane</keyword>
<dbReference type="InterPro" id="IPR013057">
    <property type="entry name" value="AA_transpt_TM"/>
</dbReference>
<feature type="compositionally biased region" description="Basic residues" evidence="6">
    <location>
        <begin position="314"/>
        <end position="323"/>
    </location>
</feature>
<feature type="compositionally biased region" description="Polar residues" evidence="6">
    <location>
        <begin position="287"/>
        <end position="300"/>
    </location>
</feature>
<feature type="region of interest" description="Disordered" evidence="6">
    <location>
        <begin position="43"/>
        <end position="100"/>
    </location>
</feature>
<comment type="similarity">
    <text evidence="2">Belongs to the amino acid/polyamine transporter 2 family.</text>
</comment>
<dbReference type="AlphaFoldDB" id="A0A166M8S4"/>
<feature type="compositionally biased region" description="Basic and acidic residues" evidence="6">
    <location>
        <begin position="138"/>
        <end position="148"/>
    </location>
</feature>
<feature type="transmembrane region" description="Helical" evidence="7">
    <location>
        <begin position="514"/>
        <end position="535"/>
    </location>
</feature>
<dbReference type="PANTHER" id="PTHR22950">
    <property type="entry name" value="AMINO ACID TRANSPORTER"/>
    <property type="match status" value="1"/>
</dbReference>
<feature type="compositionally biased region" description="Polar residues" evidence="6">
    <location>
        <begin position="150"/>
        <end position="163"/>
    </location>
</feature>
<evidence type="ECO:0000259" key="8">
    <source>
        <dbReference type="Pfam" id="PF01490"/>
    </source>
</evidence>
<accession>A0A166M8S4</accession>
<evidence type="ECO:0000256" key="6">
    <source>
        <dbReference type="SAM" id="MobiDB-lite"/>
    </source>
</evidence>
<evidence type="ECO:0000256" key="7">
    <source>
        <dbReference type="SAM" id="Phobius"/>
    </source>
</evidence>
<feature type="transmembrane region" description="Helical" evidence="7">
    <location>
        <begin position="472"/>
        <end position="492"/>
    </location>
</feature>
<evidence type="ECO:0000256" key="1">
    <source>
        <dbReference type="ARBA" id="ARBA00004141"/>
    </source>
</evidence>
<protein>
    <submittedName>
        <fullName evidence="9">Vacuolar amino acid transporter 4</fullName>
    </submittedName>
</protein>
<feature type="region of interest" description="Disordered" evidence="6">
    <location>
        <begin position="136"/>
        <end position="180"/>
    </location>
</feature>
<evidence type="ECO:0000256" key="2">
    <source>
        <dbReference type="ARBA" id="ARBA00008066"/>
    </source>
</evidence>
<dbReference type="EMBL" id="KV417530">
    <property type="protein sequence ID" value="KZP23753.1"/>
    <property type="molecule type" value="Genomic_DNA"/>
</dbReference>
<keyword evidence="4 7" id="KW-1133">Transmembrane helix</keyword>
<feature type="compositionally biased region" description="Acidic residues" evidence="6">
    <location>
        <begin position="267"/>
        <end position="281"/>
    </location>
</feature>
<feature type="region of interest" description="Disordered" evidence="6">
    <location>
        <begin position="267"/>
        <end position="330"/>
    </location>
</feature>
<evidence type="ECO:0000313" key="10">
    <source>
        <dbReference type="Proteomes" id="UP000076532"/>
    </source>
</evidence>
<feature type="domain" description="Amino acid transporter transmembrane" evidence="8">
    <location>
        <begin position="332"/>
        <end position="713"/>
    </location>
</feature>
<dbReference type="Proteomes" id="UP000076532">
    <property type="component" value="Unassembled WGS sequence"/>
</dbReference>
<name>A0A166M8S4_9AGAM</name>
<reference evidence="9 10" key="1">
    <citation type="journal article" date="2016" name="Mol. Biol. Evol.">
        <title>Comparative Genomics of Early-Diverging Mushroom-Forming Fungi Provides Insights into the Origins of Lignocellulose Decay Capabilities.</title>
        <authorList>
            <person name="Nagy L.G."/>
            <person name="Riley R."/>
            <person name="Tritt A."/>
            <person name="Adam C."/>
            <person name="Daum C."/>
            <person name="Floudas D."/>
            <person name="Sun H."/>
            <person name="Yadav J.S."/>
            <person name="Pangilinan J."/>
            <person name="Larsson K.H."/>
            <person name="Matsuura K."/>
            <person name="Barry K."/>
            <person name="Labutti K."/>
            <person name="Kuo R."/>
            <person name="Ohm R.A."/>
            <person name="Bhattacharya S.S."/>
            <person name="Shirouzu T."/>
            <person name="Yoshinaga Y."/>
            <person name="Martin F.M."/>
            <person name="Grigoriev I.V."/>
            <person name="Hibbett D.S."/>
        </authorList>
    </citation>
    <scope>NUCLEOTIDE SEQUENCE [LARGE SCALE GENOMIC DNA]</scope>
    <source>
        <strain evidence="9 10">CBS 109695</strain>
    </source>
</reference>
<dbReference type="Pfam" id="PF01490">
    <property type="entry name" value="Aa_trans"/>
    <property type="match status" value="1"/>
</dbReference>
<feature type="transmembrane region" description="Helical" evidence="7">
    <location>
        <begin position="364"/>
        <end position="384"/>
    </location>
</feature>
<feature type="transmembrane region" description="Helical" evidence="7">
    <location>
        <begin position="594"/>
        <end position="615"/>
    </location>
</feature>
<feature type="compositionally biased region" description="Low complexity" evidence="6">
    <location>
        <begin position="79"/>
        <end position="89"/>
    </location>
</feature>
<proteinExistence type="inferred from homology"/>
<organism evidence="9 10">
    <name type="scientific">Athelia psychrophila</name>
    <dbReference type="NCBI Taxonomy" id="1759441"/>
    <lineage>
        <taxon>Eukaryota</taxon>
        <taxon>Fungi</taxon>
        <taxon>Dikarya</taxon>
        <taxon>Basidiomycota</taxon>
        <taxon>Agaricomycotina</taxon>
        <taxon>Agaricomycetes</taxon>
        <taxon>Agaricomycetidae</taxon>
        <taxon>Atheliales</taxon>
        <taxon>Atheliaceae</taxon>
        <taxon>Athelia</taxon>
    </lineage>
</organism>